<feature type="transmembrane region" description="Helical" evidence="8">
    <location>
        <begin position="46"/>
        <end position="68"/>
    </location>
</feature>
<evidence type="ECO:0000256" key="2">
    <source>
        <dbReference type="ARBA" id="ARBA00007998"/>
    </source>
</evidence>
<keyword evidence="7 8" id="KW-0472">Membrane</keyword>
<evidence type="ECO:0000256" key="5">
    <source>
        <dbReference type="ARBA" id="ARBA00022692"/>
    </source>
</evidence>
<dbReference type="NCBIfam" id="TIGR00912">
    <property type="entry name" value="2A0309"/>
    <property type="match status" value="1"/>
</dbReference>
<feature type="transmembrane region" description="Helical" evidence="8">
    <location>
        <begin position="118"/>
        <end position="140"/>
    </location>
</feature>
<evidence type="ECO:0000256" key="8">
    <source>
        <dbReference type="SAM" id="Phobius"/>
    </source>
</evidence>
<comment type="subcellular location">
    <subcellularLocation>
        <location evidence="1">Membrane</location>
        <topology evidence="1">Multi-pass membrane protein</topology>
    </subcellularLocation>
</comment>
<feature type="transmembrane region" description="Helical" evidence="8">
    <location>
        <begin position="195"/>
        <end position="212"/>
    </location>
</feature>
<feature type="transmembrane region" description="Helical" evidence="8">
    <location>
        <begin position="306"/>
        <end position="324"/>
    </location>
</feature>
<gene>
    <name evidence="9" type="ORF">RWD45_03125</name>
</gene>
<comment type="similarity">
    <text evidence="2">Belongs to the amino acid-polyamine-organocation (APC) superfamily. Spore germination protein (SGP) (TC 2.A.3.9) family.</text>
</comment>
<protein>
    <submittedName>
        <fullName evidence="9">GerAB/ArcD/ProY family transporter</fullName>
    </submittedName>
</protein>
<dbReference type="Proteomes" id="UP001275315">
    <property type="component" value="Unassembled WGS sequence"/>
</dbReference>
<evidence type="ECO:0000256" key="4">
    <source>
        <dbReference type="ARBA" id="ARBA00022544"/>
    </source>
</evidence>
<evidence type="ECO:0000256" key="7">
    <source>
        <dbReference type="ARBA" id="ARBA00023136"/>
    </source>
</evidence>
<dbReference type="PANTHER" id="PTHR34975:SF2">
    <property type="entry name" value="SPORE GERMINATION PROTEIN A2"/>
    <property type="match status" value="1"/>
</dbReference>
<evidence type="ECO:0000256" key="3">
    <source>
        <dbReference type="ARBA" id="ARBA00022448"/>
    </source>
</evidence>
<proteinExistence type="inferred from homology"/>
<keyword evidence="6 8" id="KW-1133">Transmembrane helix</keyword>
<sequence length="367" mass="41838">MDVNLTVNKNATIRASYIFFIMATVQLGVGILGGPAYVFQVVKQDAWLSIIIATVAIMLNLTIMFFILKQYKNADIFGIHIDIFGKWLGKLIGSIYIAYFMLSIISVLLTYLEVVNIFLYPTLSPFIIGLLIITLIVYSVSGGLRATVGTCVIFFFLTQGVLLFLYDPIQRIEWDHFFPCFKPPFQKLLKGAQKSTYTLLGFEFILLIYPFIDNKKHIKLPTYLGVLYSSIITLASAVIIIGYFSLKRVTVVEWPFLTAFKSVSLPFAERLDFIVVMLWMMVVLPTCVLLTWMISQGLHRVFAINLKMAVYGVSIILLLIVSFLKYDYIILKVTDYVAKIGFWLIFVYPFILLPIVLLKNKIRGNKK</sequence>
<feature type="transmembrane region" description="Helical" evidence="8">
    <location>
        <begin position="88"/>
        <end position="112"/>
    </location>
</feature>
<keyword evidence="4" id="KW-0309">Germination</keyword>
<evidence type="ECO:0000256" key="1">
    <source>
        <dbReference type="ARBA" id="ARBA00004141"/>
    </source>
</evidence>
<keyword evidence="3" id="KW-0813">Transport</keyword>
<accession>A0ABU5CQQ0</accession>
<keyword evidence="10" id="KW-1185">Reference proteome</keyword>
<dbReference type="PANTHER" id="PTHR34975">
    <property type="entry name" value="SPORE GERMINATION PROTEIN A2"/>
    <property type="match status" value="1"/>
</dbReference>
<feature type="transmembrane region" description="Helical" evidence="8">
    <location>
        <begin position="17"/>
        <end position="40"/>
    </location>
</feature>
<comment type="caution">
    <text evidence="9">The sequence shown here is derived from an EMBL/GenBank/DDBJ whole genome shotgun (WGS) entry which is preliminary data.</text>
</comment>
<dbReference type="EMBL" id="JAWDIQ010000001">
    <property type="protein sequence ID" value="MDY0407783.1"/>
    <property type="molecule type" value="Genomic_DNA"/>
</dbReference>
<reference evidence="9 10" key="1">
    <citation type="submission" date="2023-10" db="EMBL/GenBank/DDBJ databases">
        <title>Virgibacillus soli CC-YMP-6 genome.</title>
        <authorList>
            <person name="Miliotis G."/>
            <person name="Sengupta P."/>
            <person name="Hameed A."/>
            <person name="Chuvochina M."/>
            <person name="Mcdonagh F."/>
            <person name="Simpson A.C."/>
            <person name="Singh N.K."/>
            <person name="Rekha P.D."/>
            <person name="Raman K."/>
            <person name="Hugenholtz P."/>
            <person name="Venkateswaran K."/>
        </authorList>
    </citation>
    <scope>NUCLEOTIDE SEQUENCE [LARGE SCALE GENOMIC DNA]</scope>
    <source>
        <strain evidence="9 10">CC-YMP-6</strain>
    </source>
</reference>
<keyword evidence="5 8" id="KW-0812">Transmembrane</keyword>
<evidence type="ECO:0000256" key="6">
    <source>
        <dbReference type="ARBA" id="ARBA00022989"/>
    </source>
</evidence>
<evidence type="ECO:0000313" key="10">
    <source>
        <dbReference type="Proteomes" id="UP001275315"/>
    </source>
</evidence>
<feature type="transmembrane region" description="Helical" evidence="8">
    <location>
        <begin position="273"/>
        <end position="294"/>
    </location>
</feature>
<feature type="transmembrane region" description="Helical" evidence="8">
    <location>
        <begin position="336"/>
        <end position="358"/>
    </location>
</feature>
<dbReference type="RefSeq" id="WP_320378566.1">
    <property type="nucleotide sequence ID" value="NZ_JAWDIQ010000001.1"/>
</dbReference>
<name>A0ABU5CQQ0_9BACI</name>
<feature type="transmembrane region" description="Helical" evidence="8">
    <location>
        <begin position="224"/>
        <end position="246"/>
    </location>
</feature>
<dbReference type="Pfam" id="PF03845">
    <property type="entry name" value="Spore_permease"/>
    <property type="match status" value="1"/>
</dbReference>
<dbReference type="Gene3D" id="1.20.1740.10">
    <property type="entry name" value="Amino acid/polyamine transporter I"/>
    <property type="match status" value="1"/>
</dbReference>
<dbReference type="InterPro" id="IPR004761">
    <property type="entry name" value="Spore_GerAB"/>
</dbReference>
<organism evidence="9 10">
    <name type="scientific">Paracerasibacillus soli</name>
    <dbReference type="NCBI Taxonomy" id="480284"/>
    <lineage>
        <taxon>Bacteria</taxon>
        <taxon>Bacillati</taxon>
        <taxon>Bacillota</taxon>
        <taxon>Bacilli</taxon>
        <taxon>Bacillales</taxon>
        <taxon>Bacillaceae</taxon>
        <taxon>Paracerasibacillus</taxon>
    </lineage>
</organism>
<feature type="transmembrane region" description="Helical" evidence="8">
    <location>
        <begin position="147"/>
        <end position="166"/>
    </location>
</feature>
<evidence type="ECO:0000313" key="9">
    <source>
        <dbReference type="EMBL" id="MDY0407783.1"/>
    </source>
</evidence>